<comment type="caution">
    <text evidence="2">The sequence shown here is derived from an EMBL/GenBank/DDBJ whole genome shotgun (WGS) entry which is preliminary data.</text>
</comment>
<evidence type="ECO:0000259" key="1">
    <source>
        <dbReference type="Pfam" id="PF13575"/>
    </source>
</evidence>
<keyword evidence="3" id="KW-1185">Reference proteome</keyword>
<organism evidence="2 3">
    <name type="scientific">Arcicella lustrica</name>
    <dbReference type="NCBI Taxonomy" id="2984196"/>
    <lineage>
        <taxon>Bacteria</taxon>
        <taxon>Pseudomonadati</taxon>
        <taxon>Bacteroidota</taxon>
        <taxon>Cytophagia</taxon>
        <taxon>Cytophagales</taxon>
        <taxon>Flectobacillaceae</taxon>
        <taxon>Arcicella</taxon>
    </lineage>
</organism>
<dbReference type="EMBL" id="JAYGIM010000011">
    <property type="protein sequence ID" value="MEA5427835.1"/>
    <property type="molecule type" value="Genomic_DNA"/>
</dbReference>
<dbReference type="NCBIfam" id="TIGR03897">
    <property type="entry name" value="lanti_2_LanM"/>
    <property type="match status" value="1"/>
</dbReference>
<dbReference type="RefSeq" id="WP_323259609.1">
    <property type="nucleotide sequence ID" value="NZ_JAYGIM010000011.1"/>
</dbReference>
<proteinExistence type="predicted"/>
<feature type="domain" description="Lantibiotic biosynthesis protein dehydration" evidence="1">
    <location>
        <begin position="91"/>
        <end position="462"/>
    </location>
</feature>
<evidence type="ECO:0000313" key="3">
    <source>
        <dbReference type="Proteomes" id="UP001302222"/>
    </source>
</evidence>
<name>A0ABU5SKK7_9BACT</name>
<gene>
    <name evidence="2" type="ORF">VB798_14685</name>
</gene>
<protein>
    <submittedName>
        <fullName evidence="2">Type 2 lanthipeptide synthetase LanM</fullName>
    </submittedName>
</protein>
<evidence type="ECO:0000313" key="2">
    <source>
        <dbReference type="EMBL" id="MEA5427835.1"/>
    </source>
</evidence>
<sequence>MTNQATYLIKDNFKTIPFVEILLSYTESFTNNSFLDLSSNLKNKLEALLLEDLSYSAEVTLQSELDNFIEKGNINYDEFTEKMVLSLASDYPVLDKILKIKSTNFSNHIHNIISHFQEDFENIASVFNLRDIKIVDIDVSLGDGHNGEGTSLVYLSDGTKLIYKPRNIKITNSYNSFIDWINCKLKTDLKTFKVLDCGSYGWIEFVHYEEVTLEQDLGEYYYKAGMLLAVTLLLGSRDCHRENLIASNKNPVIIDHETIIQPFFNDKSFRSWDDQFKIPPFSVLENVLIVNPETGAPLHNVGYGVNGYVDVTELQTIVVNPNTINSKRMTRFATKEIIAKNIPVFQGKYILVSDYKEYFIDGFSSTYDIILNSKKELTSNNFLLQLFQNNEVRYVWRPTFIYFKILKYMRAASFMSNFDEYNSKLRYLLSKAFQGENMEKYRFILDYEMKQMLNGDIPIFNLKSKDNFLEGNDSLKIFEHNCIENIYHRLDLFSLEHKKEQLMYITRWVNI</sequence>
<dbReference type="InterPro" id="IPR025410">
    <property type="entry name" value="Lant_dehyd"/>
</dbReference>
<reference evidence="2 3" key="1">
    <citation type="submission" date="2023-12" db="EMBL/GenBank/DDBJ databases">
        <title>Novel species of the genus Arcicella isolated from rivers.</title>
        <authorList>
            <person name="Lu H."/>
        </authorList>
    </citation>
    <scope>NUCLEOTIDE SEQUENCE [LARGE SCALE GENOMIC DNA]</scope>
    <source>
        <strain evidence="2 3">DC25W</strain>
    </source>
</reference>
<accession>A0ABU5SKK7</accession>
<dbReference type="InterPro" id="IPR017146">
    <property type="entry name" value="Lanti_2_LanM"/>
</dbReference>
<dbReference type="Proteomes" id="UP001302222">
    <property type="component" value="Unassembled WGS sequence"/>
</dbReference>
<dbReference type="Pfam" id="PF13575">
    <property type="entry name" value="DUF4135"/>
    <property type="match status" value="1"/>
</dbReference>